<gene>
    <name evidence="5" type="ORF">G4Z16_00130</name>
</gene>
<keyword evidence="3" id="KW-0472">Membrane</keyword>
<feature type="compositionally biased region" description="Basic and acidic residues" evidence="2">
    <location>
        <begin position="523"/>
        <end position="534"/>
    </location>
</feature>
<feature type="region of interest" description="Disordered" evidence="2">
    <location>
        <begin position="509"/>
        <end position="534"/>
    </location>
</feature>
<keyword evidence="6" id="KW-1185">Reference proteome</keyword>
<dbReference type="InterPro" id="IPR027417">
    <property type="entry name" value="P-loop_NTPase"/>
</dbReference>
<dbReference type="GO" id="GO:0005524">
    <property type="term" value="F:ATP binding"/>
    <property type="evidence" value="ECO:0007669"/>
    <property type="project" value="UniProtKB-UniRule"/>
</dbReference>
<proteinExistence type="predicted"/>
<feature type="domain" description="FtsK" evidence="4">
    <location>
        <begin position="260"/>
        <end position="444"/>
    </location>
</feature>
<keyword evidence="1" id="KW-0067">ATP-binding</keyword>
<dbReference type="KEGG" id="sbat:G4Z16_00130"/>
<feature type="transmembrane region" description="Helical" evidence="3">
    <location>
        <begin position="34"/>
        <end position="56"/>
    </location>
</feature>
<keyword evidence="3" id="KW-1133">Transmembrane helix</keyword>
<dbReference type="InterPro" id="IPR002543">
    <property type="entry name" value="FtsK_dom"/>
</dbReference>
<dbReference type="Pfam" id="PF01580">
    <property type="entry name" value="FtsK_SpoIIIE"/>
    <property type="match status" value="1"/>
</dbReference>
<protein>
    <recommendedName>
        <fullName evidence="4">FtsK domain-containing protein</fullName>
    </recommendedName>
</protein>
<name>A0A7T1T293_9ACTN</name>
<keyword evidence="1" id="KW-0547">Nucleotide-binding</keyword>
<dbReference type="Proteomes" id="UP000595046">
    <property type="component" value="Chromosome"/>
</dbReference>
<dbReference type="Gene3D" id="3.40.50.300">
    <property type="entry name" value="P-loop containing nucleotide triphosphate hydrolases"/>
    <property type="match status" value="1"/>
</dbReference>
<dbReference type="RefSeq" id="WP_197348559.1">
    <property type="nucleotide sequence ID" value="NZ_CP048882.1"/>
</dbReference>
<dbReference type="EMBL" id="CP048882">
    <property type="protein sequence ID" value="QPP05057.1"/>
    <property type="molecule type" value="Genomic_DNA"/>
</dbReference>
<evidence type="ECO:0000313" key="6">
    <source>
        <dbReference type="Proteomes" id="UP000595046"/>
    </source>
</evidence>
<dbReference type="GO" id="GO:0003677">
    <property type="term" value="F:DNA binding"/>
    <property type="evidence" value="ECO:0007669"/>
    <property type="project" value="InterPro"/>
</dbReference>
<dbReference type="AlphaFoldDB" id="A0A7T1T293"/>
<accession>A0A7T1T293</accession>
<keyword evidence="3" id="KW-0812">Transmembrane</keyword>
<evidence type="ECO:0000256" key="1">
    <source>
        <dbReference type="PROSITE-ProRule" id="PRU00289"/>
    </source>
</evidence>
<evidence type="ECO:0000256" key="2">
    <source>
        <dbReference type="SAM" id="MobiDB-lite"/>
    </source>
</evidence>
<dbReference type="PROSITE" id="PS50901">
    <property type="entry name" value="FTSK"/>
    <property type="match status" value="1"/>
</dbReference>
<evidence type="ECO:0000313" key="5">
    <source>
        <dbReference type="EMBL" id="QPP05057.1"/>
    </source>
</evidence>
<sequence length="534" mass="57108">MVRWPFPRQPAGTGAAVRPALRVLRAGAAGALDVLHPLIVVVRGLARLTMLVLRWWARAPKDRRGPVFFLAAVAVMVVALMPWGPAFAVAVVVGAAAWQGRDGARTVAGAAREDAENTRLQAVYDALVPFFALQNDPDPDPLYAHDGAWERAFEEAEFTDEGRIERLLVRYPAHFPDGDPAHRLAVEQRLGAKSGRDREYRFVWDEERNELEMTVPGPLPQGIRAQRFVTGPGEIVLGFTDADAVHRRIPVNDGERALDVPPVLWRTGARSAESHLLVVGAPGAGSSTLLRSVVLQALQHGDVLVVDGSGSGEFACLAGRDGVLAVETSATGAVASLEWVVHETERRLTAASRARQAGHPVPEDARRPLWVVVDRPAAVSHLARTEGRRDPRELLQVPLRHGRAAQVTVAVAEHFECADELGRAVRSQTRARVLLGDASPEEMWAVLGEATVPPPGTHAAPGRGFARLGAGPVLRLQVPAAPDPLDDAAGEAERQAVLGLLPPLTASQARALGAQAGQPSDASRAKPEARAQAT</sequence>
<reference evidence="6" key="1">
    <citation type="submission" date="2020-02" db="EMBL/GenBank/DDBJ databases">
        <title>Streptomyces sp. ASO4wet.</title>
        <authorList>
            <person name="Risdian C."/>
            <person name="Landwehr W."/>
            <person name="Schupp P."/>
            <person name="Wink J."/>
        </authorList>
    </citation>
    <scope>NUCLEOTIDE SEQUENCE [LARGE SCALE GENOMIC DNA]</scope>
    <source>
        <strain evidence="6">ASO4wet</strain>
    </source>
</reference>
<feature type="transmembrane region" description="Helical" evidence="3">
    <location>
        <begin position="68"/>
        <end position="98"/>
    </location>
</feature>
<feature type="binding site" evidence="1">
    <location>
        <begin position="280"/>
        <end position="287"/>
    </location>
    <ligand>
        <name>ATP</name>
        <dbReference type="ChEBI" id="CHEBI:30616"/>
    </ligand>
</feature>
<dbReference type="SUPFAM" id="SSF52540">
    <property type="entry name" value="P-loop containing nucleoside triphosphate hydrolases"/>
    <property type="match status" value="1"/>
</dbReference>
<organism evidence="5 6">
    <name type="scientific">Streptomyces bathyalis</name>
    <dbReference type="NCBI Taxonomy" id="2710756"/>
    <lineage>
        <taxon>Bacteria</taxon>
        <taxon>Bacillati</taxon>
        <taxon>Actinomycetota</taxon>
        <taxon>Actinomycetes</taxon>
        <taxon>Kitasatosporales</taxon>
        <taxon>Streptomycetaceae</taxon>
        <taxon>Streptomyces</taxon>
    </lineage>
</organism>
<evidence type="ECO:0000259" key="4">
    <source>
        <dbReference type="PROSITE" id="PS50901"/>
    </source>
</evidence>
<evidence type="ECO:0000256" key="3">
    <source>
        <dbReference type="SAM" id="Phobius"/>
    </source>
</evidence>